<dbReference type="Gene3D" id="2.60.120.260">
    <property type="entry name" value="Galactose-binding domain-like"/>
    <property type="match status" value="1"/>
</dbReference>
<organism evidence="1">
    <name type="scientific">marine sediment metagenome</name>
    <dbReference type="NCBI Taxonomy" id="412755"/>
    <lineage>
        <taxon>unclassified sequences</taxon>
        <taxon>metagenomes</taxon>
        <taxon>ecological metagenomes</taxon>
    </lineage>
</organism>
<reference evidence="1" key="1">
    <citation type="journal article" date="2015" name="Nature">
        <title>Complex archaea that bridge the gap between prokaryotes and eukaryotes.</title>
        <authorList>
            <person name="Spang A."/>
            <person name="Saw J.H."/>
            <person name="Jorgensen S.L."/>
            <person name="Zaremba-Niedzwiedzka K."/>
            <person name="Martijn J."/>
            <person name="Lind A.E."/>
            <person name="van Eijk R."/>
            <person name="Schleper C."/>
            <person name="Guy L."/>
            <person name="Ettema T.J."/>
        </authorList>
    </citation>
    <scope>NUCLEOTIDE SEQUENCE</scope>
</reference>
<evidence type="ECO:0000313" key="1">
    <source>
        <dbReference type="EMBL" id="KKL09501.1"/>
    </source>
</evidence>
<feature type="non-terminal residue" evidence="1">
    <location>
        <position position="1"/>
    </location>
</feature>
<dbReference type="EMBL" id="LAZR01042453">
    <property type="protein sequence ID" value="KKL09501.1"/>
    <property type="molecule type" value="Genomic_DNA"/>
</dbReference>
<sequence length="309" mass="33667">GEPIRTLKNAISAVLRNMYPPTFFPLSLHIMGNDANDMEPSTIATDYTAENSGTLATEATIVHGGAQSLKATAGAALSGASTGNISVTEGKQYYAAVTCSVKQGDDADFRVVNVQDSDAQIDDNATTDEPSWTDLVIPFTPPSGCEQVDIFMLGKASGDIAYWEDFQIWHNGDGIYPMPSWLTRPAQLLDVRGFPLGSGGPASDFDYRTHEQGSQPLSYKVESVDRRANQPFRLKVQATSTRPFIYALRPLVELSADTSNSVAEQDFVVRWAEKLIREPDKAAETLALLRAIAFQRVTTELPTRVGVQM</sequence>
<accession>A0A0F9CV14</accession>
<evidence type="ECO:0008006" key="2">
    <source>
        <dbReference type="Google" id="ProtNLM"/>
    </source>
</evidence>
<gene>
    <name evidence="1" type="ORF">LCGC14_2565220</name>
</gene>
<comment type="caution">
    <text evidence="1">The sequence shown here is derived from an EMBL/GenBank/DDBJ whole genome shotgun (WGS) entry which is preliminary data.</text>
</comment>
<protein>
    <recommendedName>
        <fullName evidence="2">CBM-cenC domain-containing protein</fullName>
    </recommendedName>
</protein>
<name>A0A0F9CV14_9ZZZZ</name>
<dbReference type="AlphaFoldDB" id="A0A0F9CV14"/>
<proteinExistence type="predicted"/>